<dbReference type="KEGG" id="cma:Cmaq_0886"/>
<dbReference type="Proteomes" id="UP000001137">
    <property type="component" value="Chromosome"/>
</dbReference>
<dbReference type="eggNOG" id="arCOG01817">
    <property type="taxonomic scope" value="Archaea"/>
</dbReference>
<dbReference type="AlphaFoldDB" id="A8MD64"/>
<evidence type="ECO:0000313" key="3">
    <source>
        <dbReference type="EMBL" id="ABW01720.1"/>
    </source>
</evidence>
<gene>
    <name evidence="3" type="ordered locus">Cmaq_0886</name>
</gene>
<evidence type="ECO:0000259" key="2">
    <source>
        <dbReference type="Pfam" id="PF00437"/>
    </source>
</evidence>
<dbReference type="Pfam" id="PF00437">
    <property type="entry name" value="T2SSE"/>
    <property type="match status" value="1"/>
</dbReference>
<dbReference type="GeneID" id="5708924"/>
<name>A8MD64_CALMQ</name>
<sequence>MHVSLVKPTGSILSSKVIVNLGIRTIIEYRSVSNVVQVFLMDQVPEYLTIVDPLYFEEWIKLGKNPIKLIKIYRGILSKLNHKPTDENFNSLIKAIIDRWLNAYGSITPLLMDDDITDIYVDTNGVRVSHRDYGLCFVKLSEVKVIRPVRLIPMRLIESTLTVRDLVNRVAVNAAKRTRTPLTAYMPLVSVTDPEYRVRFTISTMPVSQTSVHIRVLPSKPWTLPTLVKLGMLTVNQAALLWKLADEKVPILIGGSMGSGKTSLANAIAMMLKPSMLKVLVMDVDEMNLPGHLSVKLYERRSFGLGVKPITKDELIAHALRMGADYVIVNEVREPEEVKAWLNAVTTGHGGITTFHADDYQQMVKRLTVLAPGSEEVLKSVIAVIVGSELVPVSVGGNLKVMRRLRYVKDIIVPSEVNEKYLSIKDDLHLRRSIIGSLMDSSIDQLLSTIGKLYS</sequence>
<evidence type="ECO:0000313" key="4">
    <source>
        <dbReference type="Proteomes" id="UP000001137"/>
    </source>
</evidence>
<dbReference type="PANTHER" id="PTHR30486:SF6">
    <property type="entry name" value="TYPE IV PILUS RETRACTATION ATPASE PILT"/>
    <property type="match status" value="1"/>
</dbReference>
<dbReference type="EMBL" id="CP000852">
    <property type="protein sequence ID" value="ABW01720.1"/>
    <property type="molecule type" value="Genomic_DNA"/>
</dbReference>
<dbReference type="InterPro" id="IPR050921">
    <property type="entry name" value="T4SS_GSP_E_ATPase"/>
</dbReference>
<dbReference type="InterPro" id="IPR027417">
    <property type="entry name" value="P-loop_NTPase"/>
</dbReference>
<dbReference type="STRING" id="397948.Cmaq_0886"/>
<dbReference type="SUPFAM" id="SSF52540">
    <property type="entry name" value="P-loop containing nucleoside triphosphate hydrolases"/>
    <property type="match status" value="1"/>
</dbReference>
<keyword evidence="4" id="KW-1185">Reference proteome</keyword>
<reference evidence="3 4" key="1">
    <citation type="submission" date="2007-10" db="EMBL/GenBank/DDBJ databases">
        <title>Complete sequence of Caldivirga maquilingensis IC-167.</title>
        <authorList>
            <consortium name="US DOE Joint Genome Institute"/>
            <person name="Copeland A."/>
            <person name="Lucas S."/>
            <person name="Lapidus A."/>
            <person name="Barry K."/>
            <person name="Glavina del Rio T."/>
            <person name="Dalin E."/>
            <person name="Tice H."/>
            <person name="Pitluck S."/>
            <person name="Saunders E."/>
            <person name="Brettin T."/>
            <person name="Bruce D."/>
            <person name="Detter J.C."/>
            <person name="Han C."/>
            <person name="Schmutz J."/>
            <person name="Larimer F."/>
            <person name="Land M."/>
            <person name="Hauser L."/>
            <person name="Kyrpides N."/>
            <person name="Ivanova N."/>
            <person name="Biddle J.F."/>
            <person name="Zhang Z."/>
            <person name="Fitz-Gibbon S.T."/>
            <person name="Lowe T.M."/>
            <person name="Saltikov C."/>
            <person name="House C.H."/>
            <person name="Richardson P."/>
        </authorList>
    </citation>
    <scope>NUCLEOTIDE SEQUENCE [LARGE SCALE GENOMIC DNA]</scope>
    <source>
        <strain evidence="4">ATCC 700844 / DSM 13496 / JCM 10307 / IC-167</strain>
    </source>
</reference>
<accession>A8MD64</accession>
<dbReference type="PANTHER" id="PTHR30486">
    <property type="entry name" value="TWITCHING MOTILITY PROTEIN PILT"/>
    <property type="match status" value="1"/>
</dbReference>
<feature type="domain" description="Bacterial type II secretion system protein E" evidence="2">
    <location>
        <begin position="194"/>
        <end position="391"/>
    </location>
</feature>
<organism evidence="3 4">
    <name type="scientific">Caldivirga maquilingensis (strain ATCC 700844 / DSM 13496 / JCM 10307 / IC-167)</name>
    <dbReference type="NCBI Taxonomy" id="397948"/>
    <lineage>
        <taxon>Archaea</taxon>
        <taxon>Thermoproteota</taxon>
        <taxon>Thermoprotei</taxon>
        <taxon>Thermoproteales</taxon>
        <taxon>Thermoproteaceae</taxon>
        <taxon>Caldivirga</taxon>
    </lineage>
</organism>
<comment type="similarity">
    <text evidence="1">Belongs to the GSP E family.</text>
</comment>
<dbReference type="Gene3D" id="3.40.50.300">
    <property type="entry name" value="P-loop containing nucleotide triphosphate hydrolases"/>
    <property type="match status" value="1"/>
</dbReference>
<proteinExistence type="inferred from homology"/>
<evidence type="ECO:0000256" key="1">
    <source>
        <dbReference type="ARBA" id="ARBA00006611"/>
    </source>
</evidence>
<dbReference type="OrthoDB" id="33500at2157"/>
<dbReference type="Gene3D" id="3.30.450.380">
    <property type="match status" value="1"/>
</dbReference>
<protein>
    <submittedName>
        <fullName evidence="3">Type II secretion system protein E</fullName>
    </submittedName>
</protein>
<dbReference type="InterPro" id="IPR001482">
    <property type="entry name" value="T2SS/T4SS_dom"/>
</dbReference>
<dbReference type="GO" id="GO:0016887">
    <property type="term" value="F:ATP hydrolysis activity"/>
    <property type="evidence" value="ECO:0007669"/>
    <property type="project" value="InterPro"/>
</dbReference>
<dbReference type="HOGENOM" id="CLU_005379_2_2_2"/>
<dbReference type="RefSeq" id="WP_012185939.1">
    <property type="nucleotide sequence ID" value="NC_009954.1"/>
</dbReference>